<sequence length="185" mass="21840">MQIQWGQIWEGNVDFPKFQRLDMISEPYIREKFLEREDIANIKAFNINSVFWSDNSQKQASTPNRNNRSEMREQNTSHSERITSTAEQTNTKPYTPQRTTRYASDSSNTQKNKVYVLNYPKYDNYGNSSNEELRGKNDPHIPSELRKLYDVSEVTPKLFPPDYTFDNDYDTQRLLKQMFKNSGVD</sequence>
<feature type="compositionally biased region" description="Polar residues" evidence="1">
    <location>
        <begin position="56"/>
        <end position="66"/>
    </location>
</feature>
<protein>
    <submittedName>
        <fullName evidence="2">Uncharacterized protein</fullName>
    </submittedName>
</protein>
<gene>
    <name evidence="2" type="ORF">TVAG_475200</name>
</gene>
<name>A2EM27_TRIV3</name>
<feature type="compositionally biased region" description="Basic and acidic residues" evidence="1">
    <location>
        <begin position="67"/>
        <end position="81"/>
    </location>
</feature>
<reference evidence="2" key="2">
    <citation type="journal article" date="2007" name="Science">
        <title>Draft genome sequence of the sexually transmitted pathogen Trichomonas vaginalis.</title>
        <authorList>
            <person name="Carlton J.M."/>
            <person name="Hirt R.P."/>
            <person name="Silva J.C."/>
            <person name="Delcher A.L."/>
            <person name="Schatz M."/>
            <person name="Zhao Q."/>
            <person name="Wortman J.R."/>
            <person name="Bidwell S.L."/>
            <person name="Alsmark U.C.M."/>
            <person name="Besteiro S."/>
            <person name="Sicheritz-Ponten T."/>
            <person name="Noel C.J."/>
            <person name="Dacks J.B."/>
            <person name="Foster P.G."/>
            <person name="Simillion C."/>
            <person name="Van de Peer Y."/>
            <person name="Miranda-Saavedra D."/>
            <person name="Barton G.J."/>
            <person name="Westrop G.D."/>
            <person name="Mueller S."/>
            <person name="Dessi D."/>
            <person name="Fiori P.L."/>
            <person name="Ren Q."/>
            <person name="Paulsen I."/>
            <person name="Zhang H."/>
            <person name="Bastida-Corcuera F.D."/>
            <person name="Simoes-Barbosa A."/>
            <person name="Brown M.T."/>
            <person name="Hayes R.D."/>
            <person name="Mukherjee M."/>
            <person name="Okumura C.Y."/>
            <person name="Schneider R."/>
            <person name="Smith A.J."/>
            <person name="Vanacova S."/>
            <person name="Villalvazo M."/>
            <person name="Haas B.J."/>
            <person name="Pertea M."/>
            <person name="Feldblyum T.V."/>
            <person name="Utterback T.R."/>
            <person name="Shu C.L."/>
            <person name="Osoegawa K."/>
            <person name="de Jong P.J."/>
            <person name="Hrdy I."/>
            <person name="Horvathova L."/>
            <person name="Zubacova Z."/>
            <person name="Dolezal P."/>
            <person name="Malik S.B."/>
            <person name="Logsdon J.M. Jr."/>
            <person name="Henze K."/>
            <person name="Gupta A."/>
            <person name="Wang C.C."/>
            <person name="Dunne R.L."/>
            <person name="Upcroft J.A."/>
            <person name="Upcroft P."/>
            <person name="White O."/>
            <person name="Salzberg S.L."/>
            <person name="Tang P."/>
            <person name="Chiu C.-H."/>
            <person name="Lee Y.-S."/>
            <person name="Embley T.M."/>
            <person name="Coombs G.H."/>
            <person name="Mottram J.C."/>
            <person name="Tachezy J."/>
            <person name="Fraser-Liggett C.M."/>
            <person name="Johnson P.J."/>
        </authorList>
    </citation>
    <scope>NUCLEOTIDE SEQUENCE [LARGE SCALE GENOMIC DNA]</scope>
    <source>
        <strain evidence="2">G3</strain>
    </source>
</reference>
<proteinExistence type="predicted"/>
<reference evidence="2" key="1">
    <citation type="submission" date="2006-10" db="EMBL/GenBank/DDBJ databases">
        <authorList>
            <person name="Amadeo P."/>
            <person name="Zhao Q."/>
            <person name="Wortman J."/>
            <person name="Fraser-Liggett C."/>
            <person name="Carlton J."/>
        </authorList>
    </citation>
    <scope>NUCLEOTIDE SEQUENCE</scope>
    <source>
        <strain evidence="2">G3</strain>
    </source>
</reference>
<accession>A2EM27</accession>
<dbReference type="InParanoid" id="A2EM27"/>
<dbReference type="AlphaFoldDB" id="A2EM27"/>
<evidence type="ECO:0000313" key="2">
    <source>
        <dbReference type="EMBL" id="EAY06286.1"/>
    </source>
</evidence>
<dbReference type="KEGG" id="tva:4764161"/>
<dbReference type="VEuPathDB" id="TrichDB:TVAGG3_0613490"/>
<keyword evidence="3" id="KW-1185">Reference proteome</keyword>
<dbReference type="VEuPathDB" id="TrichDB:TVAG_475200"/>
<dbReference type="Proteomes" id="UP000001542">
    <property type="component" value="Unassembled WGS sequence"/>
</dbReference>
<feature type="region of interest" description="Disordered" evidence="1">
    <location>
        <begin position="56"/>
        <end position="109"/>
    </location>
</feature>
<feature type="compositionally biased region" description="Polar residues" evidence="1">
    <location>
        <begin position="82"/>
        <end position="109"/>
    </location>
</feature>
<dbReference type="EMBL" id="DS113427">
    <property type="protein sequence ID" value="EAY06286.1"/>
    <property type="molecule type" value="Genomic_DNA"/>
</dbReference>
<organism evidence="2 3">
    <name type="scientific">Trichomonas vaginalis (strain ATCC PRA-98 / G3)</name>
    <dbReference type="NCBI Taxonomy" id="412133"/>
    <lineage>
        <taxon>Eukaryota</taxon>
        <taxon>Metamonada</taxon>
        <taxon>Parabasalia</taxon>
        <taxon>Trichomonadida</taxon>
        <taxon>Trichomonadidae</taxon>
        <taxon>Trichomonas</taxon>
    </lineage>
</organism>
<evidence type="ECO:0000313" key="3">
    <source>
        <dbReference type="Proteomes" id="UP000001542"/>
    </source>
</evidence>
<dbReference type="RefSeq" id="XP_001318509.1">
    <property type="nucleotide sequence ID" value="XM_001318474.1"/>
</dbReference>
<evidence type="ECO:0000256" key="1">
    <source>
        <dbReference type="SAM" id="MobiDB-lite"/>
    </source>
</evidence>